<dbReference type="InterPro" id="IPR056513">
    <property type="entry name" value="INO80F"/>
</dbReference>
<feature type="coiled-coil region" evidence="3">
    <location>
        <begin position="2"/>
        <end position="50"/>
    </location>
</feature>
<comment type="subcellular location">
    <subcellularLocation>
        <location evidence="1">Nucleus</location>
    </subcellularLocation>
</comment>
<evidence type="ECO:0000256" key="2">
    <source>
        <dbReference type="ARBA" id="ARBA00023242"/>
    </source>
</evidence>
<protein>
    <recommendedName>
        <fullName evidence="4">INO80 complex subunit F domain-containing protein</fullName>
    </recommendedName>
</protein>
<reference evidence="5 6" key="1">
    <citation type="submission" date="2016-11" db="EMBL/GenBank/DDBJ databases">
        <title>The macronuclear genome of Stentor coeruleus: a giant cell with tiny introns.</title>
        <authorList>
            <person name="Slabodnick M."/>
            <person name="Ruby J.G."/>
            <person name="Reiff S.B."/>
            <person name="Swart E.C."/>
            <person name="Gosai S."/>
            <person name="Prabakaran S."/>
            <person name="Witkowska E."/>
            <person name="Larue G.E."/>
            <person name="Fisher S."/>
            <person name="Freeman R.M."/>
            <person name="Gunawardena J."/>
            <person name="Chu W."/>
            <person name="Stover N.A."/>
            <person name="Gregory B.D."/>
            <person name="Nowacki M."/>
            <person name="Derisi J."/>
            <person name="Roy S.W."/>
            <person name="Marshall W.F."/>
            <person name="Sood P."/>
        </authorList>
    </citation>
    <scope>NUCLEOTIDE SEQUENCE [LARGE SCALE GENOMIC DNA]</scope>
    <source>
        <strain evidence="5">WM001</strain>
    </source>
</reference>
<dbReference type="Proteomes" id="UP000187209">
    <property type="component" value="Unassembled WGS sequence"/>
</dbReference>
<keyword evidence="2" id="KW-0539">Nucleus</keyword>
<dbReference type="GO" id="GO:0005634">
    <property type="term" value="C:nucleus"/>
    <property type="evidence" value="ECO:0007669"/>
    <property type="project" value="UniProtKB-SubCell"/>
</dbReference>
<evidence type="ECO:0000313" key="6">
    <source>
        <dbReference type="Proteomes" id="UP000187209"/>
    </source>
</evidence>
<name>A0A1R2BMK0_9CILI</name>
<feature type="domain" description="INO80 complex subunit F" evidence="4">
    <location>
        <begin position="5"/>
        <end position="51"/>
    </location>
</feature>
<dbReference type="AlphaFoldDB" id="A0A1R2BMK0"/>
<evidence type="ECO:0000259" key="4">
    <source>
        <dbReference type="Pfam" id="PF24245"/>
    </source>
</evidence>
<sequence>MEEDYKDKYKSLKRMFKALEQENSKVLVQLEKATTAIKALQTQKGALSEKLIAALKKNKRNELTKSNKEDEPKDE</sequence>
<evidence type="ECO:0000256" key="3">
    <source>
        <dbReference type="SAM" id="Coils"/>
    </source>
</evidence>
<keyword evidence="6" id="KW-1185">Reference proteome</keyword>
<evidence type="ECO:0000313" key="5">
    <source>
        <dbReference type="EMBL" id="OMJ77785.1"/>
    </source>
</evidence>
<organism evidence="5 6">
    <name type="scientific">Stentor coeruleus</name>
    <dbReference type="NCBI Taxonomy" id="5963"/>
    <lineage>
        <taxon>Eukaryota</taxon>
        <taxon>Sar</taxon>
        <taxon>Alveolata</taxon>
        <taxon>Ciliophora</taxon>
        <taxon>Postciliodesmatophora</taxon>
        <taxon>Heterotrichea</taxon>
        <taxon>Heterotrichida</taxon>
        <taxon>Stentoridae</taxon>
        <taxon>Stentor</taxon>
    </lineage>
</organism>
<dbReference type="EMBL" id="MPUH01000556">
    <property type="protein sequence ID" value="OMJ77785.1"/>
    <property type="molecule type" value="Genomic_DNA"/>
</dbReference>
<dbReference type="Pfam" id="PF24245">
    <property type="entry name" value="INO80F"/>
    <property type="match status" value="1"/>
</dbReference>
<accession>A0A1R2BMK0</accession>
<comment type="caution">
    <text evidence="5">The sequence shown here is derived from an EMBL/GenBank/DDBJ whole genome shotgun (WGS) entry which is preliminary data.</text>
</comment>
<gene>
    <name evidence="5" type="ORF">SteCoe_22535</name>
</gene>
<evidence type="ECO:0000256" key="1">
    <source>
        <dbReference type="ARBA" id="ARBA00004123"/>
    </source>
</evidence>
<keyword evidence="3" id="KW-0175">Coiled coil</keyword>
<proteinExistence type="predicted"/>